<name>A0ABT4GI14_9BACL</name>
<dbReference type="PANTHER" id="PTHR21180:SF32">
    <property type="entry name" value="ENDONUCLEASE_EXONUCLEASE_PHOSPHATASE FAMILY DOMAIN-CONTAINING PROTEIN 1"/>
    <property type="match status" value="1"/>
</dbReference>
<feature type="domain" description="Helix-hairpin-helix DNA-binding motif class 1" evidence="2">
    <location>
        <begin position="164"/>
        <end position="183"/>
    </location>
</feature>
<dbReference type="EMBL" id="JAMDMX010000080">
    <property type="protein sequence ID" value="MCY9695833.1"/>
    <property type="molecule type" value="Genomic_DNA"/>
</dbReference>
<dbReference type="InterPro" id="IPR051675">
    <property type="entry name" value="Endo/Exo/Phosphatase_dom_1"/>
</dbReference>
<feature type="region of interest" description="Disordered" evidence="1">
    <location>
        <begin position="89"/>
        <end position="110"/>
    </location>
</feature>
<evidence type="ECO:0000259" key="2">
    <source>
        <dbReference type="SMART" id="SM00278"/>
    </source>
</evidence>
<dbReference type="SUPFAM" id="SSF47781">
    <property type="entry name" value="RuvA domain 2-like"/>
    <property type="match status" value="1"/>
</dbReference>
<comment type="caution">
    <text evidence="3">The sequence shown here is derived from an EMBL/GenBank/DDBJ whole genome shotgun (WGS) entry which is preliminary data.</text>
</comment>
<feature type="region of interest" description="Disordered" evidence="1">
    <location>
        <begin position="19"/>
        <end position="51"/>
    </location>
</feature>
<feature type="compositionally biased region" description="Basic and acidic residues" evidence="1">
    <location>
        <begin position="29"/>
        <end position="38"/>
    </location>
</feature>
<organism evidence="3 4">
    <name type="scientific">Paenibacillus alginolyticus</name>
    <dbReference type="NCBI Taxonomy" id="59839"/>
    <lineage>
        <taxon>Bacteria</taxon>
        <taxon>Bacillati</taxon>
        <taxon>Bacillota</taxon>
        <taxon>Bacilli</taxon>
        <taxon>Bacillales</taxon>
        <taxon>Paenibacillaceae</taxon>
        <taxon>Paenibacillus</taxon>
    </lineage>
</organism>
<dbReference type="Pfam" id="PF12836">
    <property type="entry name" value="HHH_3"/>
    <property type="match status" value="1"/>
</dbReference>
<dbReference type="SMART" id="SM00278">
    <property type="entry name" value="HhH1"/>
    <property type="match status" value="2"/>
</dbReference>
<gene>
    <name evidence="3" type="ORF">M5X19_23420</name>
</gene>
<proteinExistence type="predicted"/>
<evidence type="ECO:0000313" key="3">
    <source>
        <dbReference type="EMBL" id="MCY9695833.1"/>
    </source>
</evidence>
<dbReference type="Gene3D" id="1.10.150.320">
    <property type="entry name" value="Photosystem II 12 kDa extrinsic protein"/>
    <property type="match status" value="1"/>
</dbReference>
<sequence length="188" mass="20855">MIQTNFMPMNTQMQAMISQNGEEPAVEAKPIRKSDSKLSKNTKPKVATDTEQKTIIDAEQKSTMDIVPNTAIDKEQKATIEAEQKVTIDTERKATAPSSTELPKLSVMPNEKSEASLPAARNTGQLDLNTATLKQLDELPGIGESKAKAILDYRLKKGRFSRIEELMEVKGIGEKMLEKLKVFLYVTS</sequence>
<dbReference type="PANTHER" id="PTHR21180">
    <property type="entry name" value="ENDONUCLEASE/EXONUCLEASE/PHOSPHATASE FAMILY DOMAIN-CONTAINING PROTEIN 1"/>
    <property type="match status" value="1"/>
</dbReference>
<keyword evidence="4" id="KW-1185">Reference proteome</keyword>
<evidence type="ECO:0000313" key="4">
    <source>
        <dbReference type="Proteomes" id="UP001527099"/>
    </source>
</evidence>
<dbReference type="Proteomes" id="UP001527099">
    <property type="component" value="Unassembled WGS sequence"/>
</dbReference>
<reference evidence="3 4" key="1">
    <citation type="submission" date="2022-05" db="EMBL/GenBank/DDBJ databases">
        <title>Genome Sequencing of Bee-Associated Microbes.</title>
        <authorList>
            <person name="Dunlap C."/>
        </authorList>
    </citation>
    <scope>NUCLEOTIDE SEQUENCE [LARGE SCALE GENOMIC DNA]</scope>
    <source>
        <strain evidence="3 4">NRRL B-14421</strain>
    </source>
</reference>
<protein>
    <submittedName>
        <fullName evidence="3">Helix-hairpin-helix domain-containing protein</fullName>
    </submittedName>
</protein>
<dbReference type="InterPro" id="IPR004509">
    <property type="entry name" value="Competence_ComEA_HhH"/>
</dbReference>
<dbReference type="InterPro" id="IPR003583">
    <property type="entry name" value="Hlx-hairpin-Hlx_DNA-bd_motif"/>
</dbReference>
<dbReference type="InterPro" id="IPR010994">
    <property type="entry name" value="RuvA_2-like"/>
</dbReference>
<dbReference type="NCBIfam" id="TIGR00426">
    <property type="entry name" value="competence protein ComEA helix-hairpin-helix repeat region"/>
    <property type="match status" value="1"/>
</dbReference>
<feature type="domain" description="Helix-hairpin-helix DNA-binding motif class 1" evidence="2">
    <location>
        <begin position="134"/>
        <end position="153"/>
    </location>
</feature>
<dbReference type="RefSeq" id="WP_161632901.1">
    <property type="nucleotide sequence ID" value="NZ_JAMDMW010000133.1"/>
</dbReference>
<evidence type="ECO:0000256" key="1">
    <source>
        <dbReference type="SAM" id="MobiDB-lite"/>
    </source>
</evidence>
<accession>A0ABT4GI14</accession>